<dbReference type="PANTHER" id="PTHR43547:SF2">
    <property type="entry name" value="HYBRID SIGNAL TRANSDUCTION HISTIDINE KINASE C"/>
    <property type="match status" value="1"/>
</dbReference>
<keyword evidence="6" id="KW-0418">Kinase</keyword>
<feature type="region of interest" description="Disordered" evidence="4">
    <location>
        <begin position="1"/>
        <end position="22"/>
    </location>
</feature>
<dbReference type="InterPro" id="IPR036890">
    <property type="entry name" value="HATPase_C_sf"/>
</dbReference>
<evidence type="ECO:0000256" key="2">
    <source>
        <dbReference type="ARBA" id="ARBA00012438"/>
    </source>
</evidence>
<gene>
    <name evidence="6" type="ORF">M8523_35790</name>
</gene>
<keyword evidence="6" id="KW-0808">Transferase</keyword>
<reference evidence="6" key="1">
    <citation type="submission" date="2022-05" db="EMBL/GenBank/DDBJ databases">
        <authorList>
            <person name="Pankratov T."/>
        </authorList>
    </citation>
    <scope>NUCLEOTIDE SEQUENCE</scope>
    <source>
        <strain evidence="6">BP6-180914</strain>
    </source>
</reference>
<dbReference type="Pfam" id="PF02518">
    <property type="entry name" value="HATPase_c"/>
    <property type="match status" value="1"/>
</dbReference>
<protein>
    <recommendedName>
        <fullName evidence="2">histidine kinase</fullName>
        <ecNumber evidence="2">2.7.13.3</ecNumber>
    </recommendedName>
</protein>
<dbReference type="Gene3D" id="3.30.565.10">
    <property type="entry name" value="Histidine kinase-like ATPase, C-terminal domain"/>
    <property type="match status" value="1"/>
</dbReference>
<dbReference type="PANTHER" id="PTHR43547">
    <property type="entry name" value="TWO-COMPONENT HISTIDINE KINASE"/>
    <property type="match status" value="1"/>
</dbReference>
<dbReference type="SMART" id="SM00387">
    <property type="entry name" value="HATPase_c"/>
    <property type="match status" value="1"/>
</dbReference>
<dbReference type="PROSITE" id="PS50109">
    <property type="entry name" value="HIS_KIN"/>
    <property type="match status" value="1"/>
</dbReference>
<dbReference type="CDD" id="cd00082">
    <property type="entry name" value="HisKA"/>
    <property type="match status" value="1"/>
</dbReference>
<evidence type="ECO:0000313" key="7">
    <source>
        <dbReference type="Proteomes" id="UP001165667"/>
    </source>
</evidence>
<evidence type="ECO:0000259" key="5">
    <source>
        <dbReference type="PROSITE" id="PS50109"/>
    </source>
</evidence>
<dbReference type="Pfam" id="PF00512">
    <property type="entry name" value="HisKA"/>
    <property type="match status" value="1"/>
</dbReference>
<feature type="compositionally biased region" description="Polar residues" evidence="4">
    <location>
        <begin position="1"/>
        <end position="13"/>
    </location>
</feature>
<evidence type="ECO:0000313" key="6">
    <source>
        <dbReference type="EMBL" id="MCW6513201.1"/>
    </source>
</evidence>
<comment type="caution">
    <text evidence="6">The sequence shown here is derived from an EMBL/GenBank/DDBJ whole genome shotgun (WGS) entry which is preliminary data.</text>
</comment>
<sequence length="402" mass="44628">MMQKAEATSTSPTSEKREDRRRLPVFMSENIKPIVVEWENFARTLTPTADGMTPLGLRDHIHLILQFIVDDIQSEQSPKEETIKSKGKKARNRATTAAETHAALRLSGGFNISQMTSEYRALRASVIKLWRRTNPFMDEKDFEDLTRFNEAIDQELMESVTYYTDEVLRSKDLFIGILGHDLRSPVQAIMLSAELMPRMGPLNERQAMLAGNMSECAERISGLIDNLTDVTRARFGASLPIVRSAMDFGYVAHQLVDETRAAHPERNIKLDVSPGNLKGEWDKARIGQVFSNLLGNAIQYGFQDSSIDVGIAIDKDTVTLTVRNRGVPIPANKLSMIFDPLTRATATTGQHASTNLGLGLYITQEIVAAHGGTIHVSSSEEQGTTFTSCFPRSRPKPALHVA</sequence>
<proteinExistence type="predicted"/>
<keyword evidence="7" id="KW-1185">Reference proteome</keyword>
<dbReference type="InterPro" id="IPR036097">
    <property type="entry name" value="HisK_dim/P_sf"/>
</dbReference>
<dbReference type="EC" id="2.7.13.3" evidence="2"/>
<dbReference type="Proteomes" id="UP001165667">
    <property type="component" value="Unassembled WGS sequence"/>
</dbReference>
<evidence type="ECO:0000256" key="4">
    <source>
        <dbReference type="SAM" id="MobiDB-lite"/>
    </source>
</evidence>
<dbReference type="CDD" id="cd00075">
    <property type="entry name" value="HATPase"/>
    <property type="match status" value="1"/>
</dbReference>
<dbReference type="SMART" id="SM00388">
    <property type="entry name" value="HisKA"/>
    <property type="match status" value="1"/>
</dbReference>
<dbReference type="SUPFAM" id="SSF47384">
    <property type="entry name" value="Homodimeric domain of signal transducing histidine kinase"/>
    <property type="match status" value="1"/>
</dbReference>
<organism evidence="6 7">
    <name type="scientific">Lichenifustis flavocetrariae</name>
    <dbReference type="NCBI Taxonomy" id="2949735"/>
    <lineage>
        <taxon>Bacteria</taxon>
        <taxon>Pseudomonadati</taxon>
        <taxon>Pseudomonadota</taxon>
        <taxon>Alphaproteobacteria</taxon>
        <taxon>Hyphomicrobiales</taxon>
        <taxon>Lichenihabitantaceae</taxon>
        <taxon>Lichenifustis</taxon>
    </lineage>
</organism>
<dbReference type="InterPro" id="IPR003594">
    <property type="entry name" value="HATPase_dom"/>
</dbReference>
<dbReference type="InterPro" id="IPR003661">
    <property type="entry name" value="HisK_dim/P_dom"/>
</dbReference>
<keyword evidence="3" id="KW-0597">Phosphoprotein</keyword>
<dbReference type="EMBL" id="JAMOIM010000113">
    <property type="protein sequence ID" value="MCW6513201.1"/>
    <property type="molecule type" value="Genomic_DNA"/>
</dbReference>
<dbReference type="GO" id="GO:0000155">
    <property type="term" value="F:phosphorelay sensor kinase activity"/>
    <property type="evidence" value="ECO:0007669"/>
    <property type="project" value="InterPro"/>
</dbReference>
<evidence type="ECO:0000256" key="3">
    <source>
        <dbReference type="ARBA" id="ARBA00022553"/>
    </source>
</evidence>
<dbReference type="Gene3D" id="1.10.287.130">
    <property type="match status" value="1"/>
</dbReference>
<accession>A0AA42CNV2</accession>
<dbReference type="InterPro" id="IPR004358">
    <property type="entry name" value="Sig_transdc_His_kin-like_C"/>
</dbReference>
<evidence type="ECO:0000256" key="1">
    <source>
        <dbReference type="ARBA" id="ARBA00000085"/>
    </source>
</evidence>
<dbReference type="RefSeq" id="WP_282589573.1">
    <property type="nucleotide sequence ID" value="NZ_JAMOIM010000113.1"/>
</dbReference>
<comment type="catalytic activity">
    <reaction evidence="1">
        <text>ATP + protein L-histidine = ADP + protein N-phospho-L-histidine.</text>
        <dbReference type="EC" id="2.7.13.3"/>
    </reaction>
</comment>
<feature type="domain" description="Histidine kinase" evidence="5">
    <location>
        <begin position="177"/>
        <end position="394"/>
    </location>
</feature>
<dbReference type="SUPFAM" id="SSF55874">
    <property type="entry name" value="ATPase domain of HSP90 chaperone/DNA topoisomerase II/histidine kinase"/>
    <property type="match status" value="1"/>
</dbReference>
<dbReference type="InterPro" id="IPR005467">
    <property type="entry name" value="His_kinase_dom"/>
</dbReference>
<dbReference type="AlphaFoldDB" id="A0AA42CNV2"/>
<dbReference type="PRINTS" id="PR00344">
    <property type="entry name" value="BCTRLSENSOR"/>
</dbReference>
<name>A0AA42CNV2_9HYPH</name>